<dbReference type="RefSeq" id="WP_005587459.1">
    <property type="nucleotide sequence ID" value="NZ_LT669839.1"/>
</dbReference>
<protein>
    <submittedName>
        <fullName evidence="1">Uncharacterized protein</fullName>
    </submittedName>
</protein>
<dbReference type="HOGENOM" id="CLU_3042276_0_0_9"/>
<dbReference type="AlphaFoldDB" id="M1ZG40"/>
<organism evidence="1 2">
    <name type="scientific">[Clostridium] ultunense Esp</name>
    <dbReference type="NCBI Taxonomy" id="1288971"/>
    <lineage>
        <taxon>Bacteria</taxon>
        <taxon>Bacillati</taxon>
        <taxon>Bacillota</taxon>
        <taxon>Tissierellia</taxon>
        <taxon>Tissierellales</taxon>
        <taxon>Tepidimicrobiaceae</taxon>
        <taxon>Schnuerera</taxon>
    </lineage>
</organism>
<proteinExistence type="predicted"/>
<dbReference type="OrthoDB" id="2087821at2"/>
<name>M1ZG40_9FIRM</name>
<sequence>MSKDTQKSLPKGKHNTYMGAKIANQINTNQQSNMLLSAYSVVTQNSTTININLE</sequence>
<dbReference type="Proteomes" id="UP000245423">
    <property type="component" value="Chromosome 1"/>
</dbReference>
<gene>
    <name evidence="1" type="ORF">CUESP1_0337</name>
</gene>
<reference evidence="1 2" key="1">
    <citation type="submission" date="2016-11" db="EMBL/GenBank/DDBJ databases">
        <authorList>
            <person name="Manzoor S."/>
        </authorList>
    </citation>
    <scope>NUCLEOTIDE SEQUENCE [LARGE SCALE GENOMIC DNA]</scope>
    <source>
        <strain evidence="1">Clostridium ultunense strain Esp</strain>
    </source>
</reference>
<keyword evidence="2" id="KW-1185">Reference proteome</keyword>
<evidence type="ECO:0000313" key="2">
    <source>
        <dbReference type="Proteomes" id="UP000245423"/>
    </source>
</evidence>
<accession>M1ZG40</accession>
<evidence type="ECO:0000313" key="1">
    <source>
        <dbReference type="EMBL" id="SHD75728.1"/>
    </source>
</evidence>
<dbReference type="EMBL" id="LT669839">
    <property type="protein sequence ID" value="SHD75728.1"/>
    <property type="molecule type" value="Genomic_DNA"/>
</dbReference>